<sequence length="75" mass="7863">MVPGDGKGGGQVARLGLQRLLSSGGGVVTAYSVTQQVVLKFHGEFSYVVKHSDIEGLIPCAERSAELLSQICCTL</sequence>
<organism evidence="1">
    <name type="scientific">bioreactor metagenome</name>
    <dbReference type="NCBI Taxonomy" id="1076179"/>
    <lineage>
        <taxon>unclassified sequences</taxon>
        <taxon>metagenomes</taxon>
        <taxon>ecological metagenomes</taxon>
    </lineage>
</organism>
<dbReference type="EMBL" id="VSSQ01112876">
    <property type="protein sequence ID" value="MPN49542.1"/>
    <property type="molecule type" value="Genomic_DNA"/>
</dbReference>
<dbReference type="AlphaFoldDB" id="A0A645IFD2"/>
<name>A0A645IFD2_9ZZZZ</name>
<evidence type="ECO:0000313" key="1">
    <source>
        <dbReference type="EMBL" id="MPN49542.1"/>
    </source>
</evidence>
<protein>
    <submittedName>
        <fullName evidence="1">Uncharacterized protein</fullName>
    </submittedName>
</protein>
<accession>A0A645IFD2</accession>
<comment type="caution">
    <text evidence="1">The sequence shown here is derived from an EMBL/GenBank/DDBJ whole genome shotgun (WGS) entry which is preliminary data.</text>
</comment>
<proteinExistence type="predicted"/>
<gene>
    <name evidence="1" type="ORF">SDC9_197163</name>
</gene>
<reference evidence="1" key="1">
    <citation type="submission" date="2019-08" db="EMBL/GenBank/DDBJ databases">
        <authorList>
            <person name="Kucharzyk K."/>
            <person name="Murdoch R.W."/>
            <person name="Higgins S."/>
            <person name="Loffler F."/>
        </authorList>
    </citation>
    <scope>NUCLEOTIDE SEQUENCE</scope>
</reference>